<comment type="caution">
    <text evidence="1">The sequence shown here is derived from an EMBL/GenBank/DDBJ whole genome shotgun (WGS) entry which is preliminary data.</text>
</comment>
<dbReference type="AlphaFoldDB" id="A0A0F9NHE4"/>
<dbReference type="EMBL" id="LAZR01003380">
    <property type="protein sequence ID" value="KKN18945.1"/>
    <property type="molecule type" value="Genomic_DNA"/>
</dbReference>
<evidence type="ECO:0000313" key="1">
    <source>
        <dbReference type="EMBL" id="KKN18945.1"/>
    </source>
</evidence>
<sequence>MKFQNEKHQVVVKPYSTIRDAWVTHCPECGFIIKFAEEIGKKEQLFDPSLIKKLIGFKEFGNTYQYNYVPQEKPYMDFLDYYIEKVDNARSRIKSALAEIDFIHWGSPYQEWKHDRNVDAFKFLVKFYTNLEDYCQTRIEDPNNKDMDQKISELNLPEDLNNNMQDIRILRNQIVHEAYEITEEEEVKIEDTYIQFMYWLVSTYLRPLGLDKIKIEPEYTFLDITKINYEIREFLHLYLGSTLRIKNFYDKFLTPLLKELGIHIENSKSLD</sequence>
<protein>
    <submittedName>
        <fullName evidence="1">Uncharacterized protein</fullName>
    </submittedName>
</protein>
<organism evidence="1">
    <name type="scientific">marine sediment metagenome</name>
    <dbReference type="NCBI Taxonomy" id="412755"/>
    <lineage>
        <taxon>unclassified sequences</taxon>
        <taxon>metagenomes</taxon>
        <taxon>ecological metagenomes</taxon>
    </lineage>
</organism>
<name>A0A0F9NHE4_9ZZZZ</name>
<proteinExistence type="predicted"/>
<reference evidence="1" key="1">
    <citation type="journal article" date="2015" name="Nature">
        <title>Complex archaea that bridge the gap between prokaryotes and eukaryotes.</title>
        <authorList>
            <person name="Spang A."/>
            <person name="Saw J.H."/>
            <person name="Jorgensen S.L."/>
            <person name="Zaremba-Niedzwiedzka K."/>
            <person name="Martijn J."/>
            <person name="Lind A.E."/>
            <person name="van Eijk R."/>
            <person name="Schleper C."/>
            <person name="Guy L."/>
            <person name="Ettema T.J."/>
        </authorList>
    </citation>
    <scope>NUCLEOTIDE SEQUENCE</scope>
</reference>
<accession>A0A0F9NHE4</accession>
<gene>
    <name evidence="1" type="ORF">LCGC14_0950680</name>
</gene>